<dbReference type="RefSeq" id="WP_219725373.1">
    <property type="nucleotide sequence ID" value="NZ_CAWNVR010000052.1"/>
</dbReference>
<evidence type="ECO:0000313" key="1">
    <source>
        <dbReference type="EMBL" id="PLZ83514.1"/>
    </source>
</evidence>
<dbReference type="AlphaFoldDB" id="A0A2N6JVK7"/>
<reference evidence="1 2" key="1">
    <citation type="submission" date="2017-08" db="EMBL/GenBank/DDBJ databases">
        <title>Genomes of Fischerella (Mastigocladus) sp. strains.</title>
        <authorList>
            <person name="Miller S.R."/>
        </authorList>
    </citation>
    <scope>NUCLEOTIDE SEQUENCE [LARGE SCALE GENOMIC DNA]</scope>
    <source>
        <strain evidence="1 2">CCMEE 5323</strain>
    </source>
</reference>
<feature type="non-terminal residue" evidence="1">
    <location>
        <position position="1"/>
    </location>
</feature>
<organism evidence="1 2">
    <name type="scientific">Fischerella muscicola CCMEE 5323</name>
    <dbReference type="NCBI Taxonomy" id="2019572"/>
    <lineage>
        <taxon>Bacteria</taxon>
        <taxon>Bacillati</taxon>
        <taxon>Cyanobacteriota</taxon>
        <taxon>Cyanophyceae</taxon>
        <taxon>Nostocales</taxon>
        <taxon>Hapalosiphonaceae</taxon>
        <taxon>Fischerella</taxon>
    </lineage>
</organism>
<proteinExistence type="predicted"/>
<accession>A0A2N6JVK7</accession>
<evidence type="ECO:0000313" key="2">
    <source>
        <dbReference type="Proteomes" id="UP000235036"/>
    </source>
</evidence>
<dbReference type="Proteomes" id="UP000235036">
    <property type="component" value="Unassembled WGS sequence"/>
</dbReference>
<sequence length="64" mass="7197">LFEKPLRVYGFFAPFYLLGVKNLTVGKKYFNRTDAESSEKLRRWGARGPHFVGLGGSGECGENK</sequence>
<keyword evidence="2" id="KW-1185">Reference proteome</keyword>
<gene>
    <name evidence="1" type="ORF">CEN44_26500</name>
</gene>
<name>A0A2N6JVK7_FISMU</name>
<comment type="caution">
    <text evidence="1">The sequence shown here is derived from an EMBL/GenBank/DDBJ whole genome shotgun (WGS) entry which is preliminary data.</text>
</comment>
<dbReference type="EMBL" id="NRQW01000644">
    <property type="protein sequence ID" value="PLZ83514.1"/>
    <property type="molecule type" value="Genomic_DNA"/>
</dbReference>
<protein>
    <submittedName>
        <fullName evidence="1">Uncharacterized protein</fullName>
    </submittedName>
</protein>